<dbReference type="InterPro" id="IPR000089">
    <property type="entry name" value="Biotin_lipoyl"/>
</dbReference>
<comment type="similarity">
    <text evidence="1 3">Belongs to the GcvH family.</text>
</comment>
<comment type="cofactor">
    <cofactor evidence="3">
        <name>(R)-lipoate</name>
        <dbReference type="ChEBI" id="CHEBI:83088"/>
    </cofactor>
    <text evidence="3">Binds 1 lipoyl cofactor covalently.</text>
</comment>
<evidence type="ECO:0000313" key="6">
    <source>
        <dbReference type="EMBL" id="RYJ08386.1"/>
    </source>
</evidence>
<protein>
    <recommendedName>
        <fullName evidence="3">Probable glycine cleavage system H protein</fullName>
    </recommendedName>
</protein>
<comment type="subunit">
    <text evidence="3">The glycine cleavage system is composed of four proteins: P, T, L and H.</text>
</comment>
<dbReference type="Pfam" id="PF01597">
    <property type="entry name" value="GCV_H"/>
    <property type="match status" value="1"/>
</dbReference>
<keyword evidence="2 3" id="KW-0450">Lipoyl</keyword>
<name>A0A482T0F4_9EURY</name>
<dbReference type="InterPro" id="IPR017453">
    <property type="entry name" value="GCV_H_sub"/>
</dbReference>
<evidence type="ECO:0000256" key="1">
    <source>
        <dbReference type="ARBA" id="ARBA00009249"/>
    </source>
</evidence>
<dbReference type="GeneID" id="9989593"/>
<dbReference type="InterPro" id="IPR003016">
    <property type="entry name" value="2-oxoA_DH_lipoyl-BS"/>
</dbReference>
<reference evidence="6 7" key="1">
    <citation type="submission" date="2018-12" db="EMBL/GenBank/DDBJ databases">
        <title>Genome analysis provides insights into bioremediation potentialities of Halogeometricum borinquense strain N11.</title>
        <authorList>
            <person name="Najjari A."/>
            <person name="Youssef N."/>
            <person name="Fhoula I."/>
            <person name="Ben Dhia O."/>
            <person name="Mahjoubi M."/>
            <person name="Ouzari H.I."/>
            <person name="Cherif A."/>
        </authorList>
    </citation>
    <scope>NUCLEOTIDE SEQUENCE [LARGE SCALE GENOMIC DNA]</scope>
    <source>
        <strain evidence="6 7">N11</strain>
    </source>
</reference>
<dbReference type="PANTHER" id="PTHR11715:SF3">
    <property type="entry name" value="GLYCINE CLEAVAGE SYSTEM H PROTEIN-RELATED"/>
    <property type="match status" value="1"/>
</dbReference>
<evidence type="ECO:0000256" key="2">
    <source>
        <dbReference type="ARBA" id="ARBA00022823"/>
    </source>
</evidence>
<dbReference type="NCBIfam" id="TIGR00527">
    <property type="entry name" value="gcvH"/>
    <property type="match status" value="1"/>
</dbReference>
<dbReference type="PROSITE" id="PS00189">
    <property type="entry name" value="LIPOYL"/>
    <property type="match status" value="1"/>
</dbReference>
<dbReference type="GO" id="GO:0009249">
    <property type="term" value="P:protein lipoylation"/>
    <property type="evidence" value="ECO:0007669"/>
    <property type="project" value="TreeGrafter"/>
</dbReference>
<dbReference type="InterPro" id="IPR033753">
    <property type="entry name" value="GCV_H/Fam206"/>
</dbReference>
<dbReference type="EMBL" id="RZHH01000003">
    <property type="protein sequence ID" value="RYJ08386.1"/>
    <property type="molecule type" value="Genomic_DNA"/>
</dbReference>
<proteinExistence type="inferred from homology"/>
<evidence type="ECO:0000313" key="7">
    <source>
        <dbReference type="Proteomes" id="UP000294028"/>
    </source>
</evidence>
<dbReference type="OMA" id="EHEWLSG"/>
<accession>A0A482T0F4</accession>
<dbReference type="Proteomes" id="UP000294028">
    <property type="component" value="Unassembled WGS sequence"/>
</dbReference>
<feature type="domain" description="Lipoyl-binding" evidence="5">
    <location>
        <begin position="25"/>
        <end position="107"/>
    </location>
</feature>
<dbReference type="CDD" id="cd06848">
    <property type="entry name" value="GCS_H"/>
    <property type="match status" value="1"/>
</dbReference>
<evidence type="ECO:0000259" key="5">
    <source>
        <dbReference type="PROSITE" id="PS50968"/>
    </source>
</evidence>
<evidence type="ECO:0000256" key="4">
    <source>
        <dbReference type="PIRSR" id="PIRSR617453-50"/>
    </source>
</evidence>
<dbReference type="GO" id="GO:0019464">
    <property type="term" value="P:glycine decarboxylation via glycine cleavage system"/>
    <property type="evidence" value="ECO:0007669"/>
    <property type="project" value="UniProtKB-UniRule"/>
</dbReference>
<feature type="modified residue" description="N6-lipoyllysine" evidence="3 4">
    <location>
        <position position="66"/>
    </location>
</feature>
<dbReference type="HAMAP" id="MF_00272">
    <property type="entry name" value="GcvH"/>
    <property type="match status" value="1"/>
</dbReference>
<comment type="caution">
    <text evidence="6">The sequence shown here is derived from an EMBL/GenBank/DDBJ whole genome shotgun (WGS) entry which is preliminary data.</text>
</comment>
<dbReference type="SUPFAM" id="SSF51230">
    <property type="entry name" value="Single hybrid motif"/>
    <property type="match status" value="1"/>
</dbReference>
<dbReference type="NCBIfam" id="NF002270">
    <property type="entry name" value="PRK01202.1"/>
    <property type="match status" value="1"/>
</dbReference>
<sequence length="125" mass="13961">MSFEIPDDRRYAESHEWAKELDDDIVRIGITDFAQDELGDIIFAELPDEGAELDEGEQFGVVESIKAVSDIYSPVSGTVVGVNREIVDQPELINDDPHESGWLLEVNTETGIDHLLPASEYETQI</sequence>
<dbReference type="PANTHER" id="PTHR11715">
    <property type="entry name" value="GLYCINE CLEAVAGE SYSTEM H PROTEIN"/>
    <property type="match status" value="1"/>
</dbReference>
<dbReference type="InterPro" id="IPR002930">
    <property type="entry name" value="GCV_H"/>
</dbReference>
<comment type="function">
    <text evidence="3">The glycine cleavage system catalyzes the degradation of glycine. The H protein shuttles the methylamine group of glycine from the P protein to the T protein.</text>
</comment>
<dbReference type="Gene3D" id="2.40.50.100">
    <property type="match status" value="1"/>
</dbReference>
<dbReference type="RefSeq" id="WP_006053341.1">
    <property type="nucleotide sequence ID" value="NZ_RZHH01000003.1"/>
</dbReference>
<dbReference type="GO" id="GO:0005737">
    <property type="term" value="C:cytoplasm"/>
    <property type="evidence" value="ECO:0007669"/>
    <property type="project" value="TreeGrafter"/>
</dbReference>
<gene>
    <name evidence="3 6" type="primary">gcvH</name>
    <name evidence="6" type="ORF">ELS19_17730</name>
</gene>
<organism evidence="6 7">
    <name type="scientific">Halogeometricum borinquense</name>
    <dbReference type="NCBI Taxonomy" id="60847"/>
    <lineage>
        <taxon>Archaea</taxon>
        <taxon>Methanobacteriati</taxon>
        <taxon>Methanobacteriota</taxon>
        <taxon>Stenosarchaea group</taxon>
        <taxon>Halobacteria</taxon>
        <taxon>Halobacteriales</taxon>
        <taxon>Haloferacaceae</taxon>
        <taxon>Halogeometricum</taxon>
    </lineage>
</organism>
<dbReference type="GO" id="GO:0005960">
    <property type="term" value="C:glycine cleavage complex"/>
    <property type="evidence" value="ECO:0007669"/>
    <property type="project" value="InterPro"/>
</dbReference>
<dbReference type="AlphaFoldDB" id="A0A482T0F4"/>
<evidence type="ECO:0000256" key="3">
    <source>
        <dbReference type="HAMAP-Rule" id="MF_00272"/>
    </source>
</evidence>
<dbReference type="InterPro" id="IPR011053">
    <property type="entry name" value="Single_hybrid_motif"/>
</dbReference>
<dbReference type="PROSITE" id="PS50968">
    <property type="entry name" value="BIOTINYL_LIPOYL"/>
    <property type="match status" value="1"/>
</dbReference>